<reference evidence="2" key="1">
    <citation type="submission" date="2022-11" db="UniProtKB">
        <authorList>
            <consortium name="WormBaseParasite"/>
        </authorList>
    </citation>
    <scope>IDENTIFICATION</scope>
</reference>
<protein>
    <submittedName>
        <fullName evidence="2">Uncharacterized protein</fullName>
    </submittedName>
</protein>
<evidence type="ECO:0000313" key="1">
    <source>
        <dbReference type="Proteomes" id="UP000887569"/>
    </source>
</evidence>
<organism evidence="1 2">
    <name type="scientific">Parascaris univalens</name>
    <name type="common">Nematode worm</name>
    <dbReference type="NCBI Taxonomy" id="6257"/>
    <lineage>
        <taxon>Eukaryota</taxon>
        <taxon>Metazoa</taxon>
        <taxon>Ecdysozoa</taxon>
        <taxon>Nematoda</taxon>
        <taxon>Chromadorea</taxon>
        <taxon>Rhabditida</taxon>
        <taxon>Spirurina</taxon>
        <taxon>Ascaridomorpha</taxon>
        <taxon>Ascaridoidea</taxon>
        <taxon>Ascarididae</taxon>
        <taxon>Parascaris</taxon>
    </lineage>
</organism>
<accession>A0A914ZD78</accession>
<dbReference type="WBParaSite" id="PgB01_g107_t01">
    <property type="protein sequence ID" value="PgB01_g107_t01"/>
    <property type="gene ID" value="PgB01_g107"/>
</dbReference>
<sequence length="86" mass="10068">MNIIAPRKMVLLSEEHNNLQCMVGCSLATKSTEKSTPRVYRDLMKRHRRSDEKNSLVVTFRVSHRSYMCCSGIVHIDKTAFKRRNR</sequence>
<evidence type="ECO:0000313" key="2">
    <source>
        <dbReference type="WBParaSite" id="PgB01_g107_t01"/>
    </source>
</evidence>
<dbReference type="Proteomes" id="UP000887569">
    <property type="component" value="Unplaced"/>
</dbReference>
<name>A0A914ZD78_PARUN</name>
<proteinExistence type="predicted"/>
<dbReference type="AlphaFoldDB" id="A0A914ZD78"/>
<keyword evidence="1" id="KW-1185">Reference proteome</keyword>